<dbReference type="PANTHER" id="PTHR47506:SF6">
    <property type="entry name" value="HTH-TYPE TRANSCRIPTIONAL REPRESSOR NEMR"/>
    <property type="match status" value="1"/>
</dbReference>
<dbReference type="InterPro" id="IPR009057">
    <property type="entry name" value="Homeodomain-like_sf"/>
</dbReference>
<dbReference type="Pfam" id="PF00440">
    <property type="entry name" value="TetR_N"/>
    <property type="match status" value="1"/>
</dbReference>
<evidence type="ECO:0000256" key="4">
    <source>
        <dbReference type="PROSITE-ProRule" id="PRU00335"/>
    </source>
</evidence>
<accession>A0A371NS16</accession>
<organism evidence="6 7">
    <name type="scientific">Microbacterium bovistercoris</name>
    <dbReference type="NCBI Taxonomy" id="2293570"/>
    <lineage>
        <taxon>Bacteria</taxon>
        <taxon>Bacillati</taxon>
        <taxon>Actinomycetota</taxon>
        <taxon>Actinomycetes</taxon>
        <taxon>Micrococcales</taxon>
        <taxon>Microbacteriaceae</taxon>
        <taxon>Microbacterium</taxon>
    </lineage>
</organism>
<reference evidence="6 7" key="1">
    <citation type="submission" date="2018-08" db="EMBL/GenBank/DDBJ databases">
        <title>Isolation, diversity and antifungal activity of Actinobacteria from cow dung.</title>
        <authorList>
            <person name="Ling L."/>
        </authorList>
    </citation>
    <scope>NUCLEOTIDE SEQUENCE [LARGE SCALE GENOMIC DNA]</scope>
    <source>
        <strain evidence="6 7">NEAU-LLE</strain>
    </source>
</reference>
<evidence type="ECO:0000256" key="1">
    <source>
        <dbReference type="ARBA" id="ARBA00023015"/>
    </source>
</evidence>
<proteinExistence type="predicted"/>
<dbReference type="InterPro" id="IPR001647">
    <property type="entry name" value="HTH_TetR"/>
</dbReference>
<dbReference type="OrthoDB" id="326421at2"/>
<dbReference type="RefSeq" id="WP_116242601.1">
    <property type="nucleotide sequence ID" value="NZ_QUAB01000044.1"/>
</dbReference>
<evidence type="ECO:0000313" key="7">
    <source>
        <dbReference type="Proteomes" id="UP000262172"/>
    </source>
</evidence>
<dbReference type="EMBL" id="QUAB01000044">
    <property type="protein sequence ID" value="REJ04997.1"/>
    <property type="molecule type" value="Genomic_DNA"/>
</dbReference>
<gene>
    <name evidence="6" type="ORF">DY023_12170</name>
</gene>
<evidence type="ECO:0000313" key="6">
    <source>
        <dbReference type="EMBL" id="REJ04997.1"/>
    </source>
</evidence>
<sequence length="220" mass="23649">MTTPVDGRRARGDRSRQAVLAVATRSASTDGLNGVSIARLAAEAGASKSGVAALFGSKEQLQLAIVADAKRVFTEVVVDPARIHPRGLVRLRALVRAWIDYSSDRTFPGGCFFLAVSAEFASHPGPVHDAISDAMDLWRSYLEISIAQAMDDGDLPMLEDAAQLSFELEALLSQANRTSLMHGGDLPYRRAERAIVERLRDLGAVQASLEIELGPRPAVV</sequence>
<dbReference type="Pfam" id="PF16925">
    <property type="entry name" value="TetR_C_13"/>
    <property type="match status" value="1"/>
</dbReference>
<dbReference type="SUPFAM" id="SSF46689">
    <property type="entry name" value="Homeodomain-like"/>
    <property type="match status" value="1"/>
</dbReference>
<feature type="domain" description="HTH tetR-type" evidence="5">
    <location>
        <begin position="13"/>
        <end position="73"/>
    </location>
</feature>
<feature type="DNA-binding region" description="H-T-H motif" evidence="4">
    <location>
        <begin position="36"/>
        <end position="55"/>
    </location>
</feature>
<keyword evidence="2 4" id="KW-0238">DNA-binding</keyword>
<dbReference type="AlphaFoldDB" id="A0A371NS16"/>
<dbReference type="GO" id="GO:0003677">
    <property type="term" value="F:DNA binding"/>
    <property type="evidence" value="ECO:0007669"/>
    <property type="project" value="UniProtKB-UniRule"/>
</dbReference>
<dbReference type="PANTHER" id="PTHR47506">
    <property type="entry name" value="TRANSCRIPTIONAL REGULATORY PROTEIN"/>
    <property type="match status" value="1"/>
</dbReference>
<keyword evidence="1" id="KW-0805">Transcription regulation</keyword>
<evidence type="ECO:0000259" key="5">
    <source>
        <dbReference type="PROSITE" id="PS50977"/>
    </source>
</evidence>
<dbReference type="Gene3D" id="1.10.10.60">
    <property type="entry name" value="Homeodomain-like"/>
    <property type="match status" value="1"/>
</dbReference>
<dbReference type="PROSITE" id="PS50977">
    <property type="entry name" value="HTH_TETR_2"/>
    <property type="match status" value="1"/>
</dbReference>
<evidence type="ECO:0000256" key="3">
    <source>
        <dbReference type="ARBA" id="ARBA00023163"/>
    </source>
</evidence>
<name>A0A371NS16_9MICO</name>
<comment type="caution">
    <text evidence="6">The sequence shown here is derived from an EMBL/GenBank/DDBJ whole genome shotgun (WGS) entry which is preliminary data.</text>
</comment>
<keyword evidence="7" id="KW-1185">Reference proteome</keyword>
<dbReference type="SUPFAM" id="SSF48498">
    <property type="entry name" value="Tetracyclin repressor-like, C-terminal domain"/>
    <property type="match status" value="1"/>
</dbReference>
<dbReference type="Proteomes" id="UP000262172">
    <property type="component" value="Unassembled WGS sequence"/>
</dbReference>
<dbReference type="Gene3D" id="1.10.357.10">
    <property type="entry name" value="Tetracycline Repressor, domain 2"/>
    <property type="match status" value="1"/>
</dbReference>
<keyword evidence="3" id="KW-0804">Transcription</keyword>
<protein>
    <submittedName>
        <fullName evidence="6">TetR/AcrR family transcriptional regulator</fullName>
    </submittedName>
</protein>
<evidence type="ECO:0000256" key="2">
    <source>
        <dbReference type="ARBA" id="ARBA00023125"/>
    </source>
</evidence>
<dbReference type="InterPro" id="IPR036271">
    <property type="entry name" value="Tet_transcr_reg_TetR-rel_C_sf"/>
</dbReference>
<dbReference type="InterPro" id="IPR011075">
    <property type="entry name" value="TetR_C"/>
</dbReference>